<keyword evidence="3" id="KW-1185">Reference proteome</keyword>
<organism evidence="4">
    <name type="scientific">Taenia asiatica</name>
    <name type="common">Asian tapeworm</name>
    <dbReference type="NCBI Taxonomy" id="60517"/>
    <lineage>
        <taxon>Eukaryota</taxon>
        <taxon>Metazoa</taxon>
        <taxon>Spiralia</taxon>
        <taxon>Lophotrochozoa</taxon>
        <taxon>Platyhelminthes</taxon>
        <taxon>Cestoda</taxon>
        <taxon>Eucestoda</taxon>
        <taxon>Cyclophyllidea</taxon>
        <taxon>Taeniidae</taxon>
        <taxon>Taenia</taxon>
    </lineage>
</organism>
<dbReference type="InterPro" id="IPR000608">
    <property type="entry name" value="UBC"/>
</dbReference>
<protein>
    <submittedName>
        <fullName evidence="4">UBIQUITIN_CONJUGAT_2 domain-containing protein</fullName>
    </submittedName>
</protein>
<name>A0A0R3WGP5_TAEAS</name>
<dbReference type="WBParaSite" id="TASK_0001003801-mRNA-1">
    <property type="protein sequence ID" value="TASK_0001003801-mRNA-1"/>
    <property type="gene ID" value="TASK_0001003801"/>
</dbReference>
<dbReference type="CDD" id="cd23794">
    <property type="entry name" value="UBCc_UBE2F_UBE2M"/>
    <property type="match status" value="1"/>
</dbReference>
<dbReference type="InterPro" id="IPR016135">
    <property type="entry name" value="UBQ-conjugating_enzyme/RWD"/>
</dbReference>
<proteinExistence type="predicted"/>
<gene>
    <name evidence="2" type="ORF">TASK_LOCUS10039</name>
</gene>
<dbReference type="SUPFAM" id="SSF54495">
    <property type="entry name" value="UBC-like"/>
    <property type="match status" value="1"/>
</dbReference>
<evidence type="ECO:0000259" key="1">
    <source>
        <dbReference type="PROSITE" id="PS50127"/>
    </source>
</evidence>
<dbReference type="STRING" id="60517.A0A0R3WGP5"/>
<evidence type="ECO:0000313" key="2">
    <source>
        <dbReference type="EMBL" id="VDK47864.1"/>
    </source>
</evidence>
<evidence type="ECO:0000313" key="3">
    <source>
        <dbReference type="Proteomes" id="UP000282613"/>
    </source>
</evidence>
<sequence length="125" mass="13903">MTHPATQRTFMKDVQQLCRTIDASTDGQASIIGVDEMTVKVALHPKSGYNAHADFLLTVNFLGMDRPEVSFNSPIFHPNIDSSYGSVCMSLLDDWQSCYSPLDLVKAMLYLINHPDFDSPNNSFG</sequence>
<evidence type="ECO:0000313" key="4">
    <source>
        <dbReference type="WBParaSite" id="TASK_0001003801-mRNA-1"/>
    </source>
</evidence>
<reference evidence="2 3" key="2">
    <citation type="submission" date="2018-11" db="EMBL/GenBank/DDBJ databases">
        <authorList>
            <consortium name="Pathogen Informatics"/>
        </authorList>
    </citation>
    <scope>NUCLEOTIDE SEQUENCE [LARGE SCALE GENOMIC DNA]</scope>
</reference>
<dbReference type="Proteomes" id="UP000282613">
    <property type="component" value="Unassembled WGS sequence"/>
</dbReference>
<dbReference type="OrthoDB" id="9978460at2759"/>
<feature type="domain" description="UBC core" evidence="1">
    <location>
        <begin position="5"/>
        <end position="125"/>
    </location>
</feature>
<dbReference type="EMBL" id="UYRS01020087">
    <property type="protein sequence ID" value="VDK47864.1"/>
    <property type="molecule type" value="Genomic_DNA"/>
</dbReference>
<dbReference type="PROSITE" id="PS50127">
    <property type="entry name" value="UBC_2"/>
    <property type="match status" value="1"/>
</dbReference>
<dbReference type="Gene3D" id="3.10.110.10">
    <property type="entry name" value="Ubiquitin Conjugating Enzyme"/>
    <property type="match status" value="1"/>
</dbReference>
<dbReference type="Pfam" id="PF00179">
    <property type="entry name" value="UQ_con"/>
    <property type="match status" value="1"/>
</dbReference>
<reference evidence="4" key="1">
    <citation type="submission" date="2017-02" db="UniProtKB">
        <authorList>
            <consortium name="WormBaseParasite"/>
        </authorList>
    </citation>
    <scope>IDENTIFICATION</scope>
</reference>
<dbReference type="AlphaFoldDB" id="A0A0R3WGP5"/>
<accession>A0A0R3WGP5</accession>